<evidence type="ECO:0000313" key="1">
    <source>
        <dbReference type="EMBL" id="MCC2219508.1"/>
    </source>
</evidence>
<accession>A0ABS8FSE1</accession>
<dbReference type="Gene3D" id="3.40.630.30">
    <property type="match status" value="1"/>
</dbReference>
<evidence type="ECO:0000313" key="2">
    <source>
        <dbReference type="Proteomes" id="UP001198495"/>
    </source>
</evidence>
<dbReference type="Proteomes" id="UP001198495">
    <property type="component" value="Unassembled WGS sequence"/>
</dbReference>
<organism evidence="1 2">
    <name type="scientific">Coprococcus hominis</name>
    <name type="common">ex Arizal et al. 2022</name>
    <dbReference type="NCBI Taxonomy" id="2881262"/>
    <lineage>
        <taxon>Bacteria</taxon>
        <taxon>Bacillati</taxon>
        <taxon>Bacillota</taxon>
        <taxon>Clostridia</taxon>
        <taxon>Lachnospirales</taxon>
        <taxon>Lachnospiraceae</taxon>
        <taxon>Coprococcus</taxon>
    </lineage>
</organism>
<keyword evidence="2" id="KW-1185">Reference proteome</keyword>
<proteinExistence type="predicted"/>
<sequence>MYIFDSIMRRTFERSVKLVSYYGPVQMCVFGLEYEQNPDAVGFYEHLGFATYKRTDLDEEGNPYPLLYMRSEERERGE</sequence>
<evidence type="ECO:0008006" key="3">
    <source>
        <dbReference type="Google" id="ProtNLM"/>
    </source>
</evidence>
<dbReference type="RefSeq" id="WP_227573438.1">
    <property type="nucleotide sequence ID" value="NZ_JAJEQT010000008.1"/>
</dbReference>
<dbReference type="SUPFAM" id="SSF55729">
    <property type="entry name" value="Acyl-CoA N-acyltransferases (Nat)"/>
    <property type="match status" value="1"/>
</dbReference>
<comment type="caution">
    <text evidence="1">The sequence shown here is derived from an EMBL/GenBank/DDBJ whole genome shotgun (WGS) entry which is preliminary data.</text>
</comment>
<name>A0ABS8FSE1_9FIRM</name>
<dbReference type="EMBL" id="JAJEQT010000008">
    <property type="protein sequence ID" value="MCC2219508.1"/>
    <property type="molecule type" value="Genomic_DNA"/>
</dbReference>
<gene>
    <name evidence="1" type="ORF">LKD28_10775</name>
</gene>
<dbReference type="InterPro" id="IPR016181">
    <property type="entry name" value="Acyl_CoA_acyltransferase"/>
</dbReference>
<reference evidence="1 2" key="1">
    <citation type="submission" date="2021-10" db="EMBL/GenBank/DDBJ databases">
        <title>Anaerobic single-cell dispensing facilitates the cultivation of human gut bacteria.</title>
        <authorList>
            <person name="Afrizal A."/>
        </authorList>
    </citation>
    <scope>NUCLEOTIDE SEQUENCE [LARGE SCALE GENOMIC DNA]</scope>
    <source>
        <strain evidence="1 2">CLA-AA-H212</strain>
    </source>
</reference>
<protein>
    <recommendedName>
        <fullName evidence="3">N-acetyltransferase domain-containing protein</fullName>
    </recommendedName>
</protein>